<keyword evidence="5 6" id="KW-0067">ATP-binding</keyword>
<feature type="region of interest" description="Disordered" evidence="7">
    <location>
        <begin position="540"/>
        <end position="574"/>
    </location>
</feature>
<evidence type="ECO:0000313" key="9">
    <source>
        <dbReference type="EMBL" id="KAE9405018.1"/>
    </source>
</evidence>
<keyword evidence="2" id="KW-0808">Transferase</keyword>
<keyword evidence="1" id="KW-0723">Serine/threonine-protein kinase</keyword>
<keyword evidence="3 6" id="KW-0547">Nucleotide-binding</keyword>
<feature type="domain" description="Protein kinase" evidence="8">
    <location>
        <begin position="22"/>
        <end position="293"/>
    </location>
</feature>
<evidence type="ECO:0000256" key="4">
    <source>
        <dbReference type="ARBA" id="ARBA00022777"/>
    </source>
</evidence>
<dbReference type="SUPFAM" id="SSF56112">
    <property type="entry name" value="Protein kinase-like (PK-like)"/>
    <property type="match status" value="1"/>
</dbReference>
<evidence type="ECO:0000256" key="1">
    <source>
        <dbReference type="ARBA" id="ARBA00022527"/>
    </source>
</evidence>
<feature type="binding site" evidence="6">
    <location>
        <position position="53"/>
    </location>
    <ligand>
        <name>ATP</name>
        <dbReference type="ChEBI" id="CHEBI:30616"/>
    </ligand>
</feature>
<evidence type="ECO:0000256" key="6">
    <source>
        <dbReference type="PROSITE-ProRule" id="PRU10141"/>
    </source>
</evidence>
<evidence type="ECO:0000256" key="5">
    <source>
        <dbReference type="ARBA" id="ARBA00022840"/>
    </source>
</evidence>
<dbReference type="PROSITE" id="PS00107">
    <property type="entry name" value="PROTEIN_KINASE_ATP"/>
    <property type="match status" value="1"/>
</dbReference>
<dbReference type="GO" id="GO:0004674">
    <property type="term" value="F:protein serine/threonine kinase activity"/>
    <property type="evidence" value="ECO:0007669"/>
    <property type="project" value="UniProtKB-KW"/>
</dbReference>
<dbReference type="Proteomes" id="UP000799118">
    <property type="component" value="Unassembled WGS sequence"/>
</dbReference>
<dbReference type="OrthoDB" id="541276at2759"/>
<evidence type="ECO:0000256" key="2">
    <source>
        <dbReference type="ARBA" id="ARBA00022679"/>
    </source>
</evidence>
<name>A0A6A4I6H2_9AGAR</name>
<dbReference type="InterPro" id="IPR011009">
    <property type="entry name" value="Kinase-like_dom_sf"/>
</dbReference>
<gene>
    <name evidence="9" type="ORF">BT96DRAFT_935250</name>
</gene>
<dbReference type="InterPro" id="IPR017441">
    <property type="entry name" value="Protein_kinase_ATP_BS"/>
</dbReference>
<dbReference type="PROSITE" id="PS00108">
    <property type="entry name" value="PROTEIN_KINASE_ST"/>
    <property type="match status" value="1"/>
</dbReference>
<reference evidence="9" key="1">
    <citation type="journal article" date="2019" name="Environ. Microbiol.">
        <title>Fungal ecological strategies reflected in gene transcription - a case study of two litter decomposers.</title>
        <authorList>
            <person name="Barbi F."/>
            <person name="Kohler A."/>
            <person name="Barry K."/>
            <person name="Baskaran P."/>
            <person name="Daum C."/>
            <person name="Fauchery L."/>
            <person name="Ihrmark K."/>
            <person name="Kuo A."/>
            <person name="LaButti K."/>
            <person name="Lipzen A."/>
            <person name="Morin E."/>
            <person name="Grigoriev I.V."/>
            <person name="Henrissat B."/>
            <person name="Lindahl B."/>
            <person name="Martin F."/>
        </authorList>
    </citation>
    <scope>NUCLEOTIDE SEQUENCE</scope>
    <source>
        <strain evidence="9">JB14</strain>
    </source>
</reference>
<sequence length="718" mass="79456">MLSNDLTPVHPALGTLIDDDSLELVEVLGVGGYGVVYRAEDICSSSPKSYAVKCLLHRSPAQSARQRQIHIREIALHQLASAHPNVVTLHRVIEDYNCTYIIMDYAPDHDLFHQILNSCRYLGDDYLVKHVFLQLVDAVEYCHSLGIYHRDLKPENVLCYDDGLRVAITDFGLATTDKVSEEFRTGSVYHMSPECQGGEFAPTGSYSPMFNDIWSLGIILLNLATGRNPWKSASATDPTFQAYLRDPQNFLPTVLPISAEANALLTRMLEVDWRDRMTISELRQALDDVESFYSEGAIFEGSMARCPWEAGMEIDSDTSTKHSPIKSQAAELKSRWSEESFSSDIVFASHSAIDSPWVGYPPFSPDAFAVGSDVESYYQGRSMDEERCDLFTRPQAPPSIQSPCVSAESGGSYPVTPNSFETFGGRAVLPQRKPLIIDTNCARPHYFRRTGSIESASSMGSSIMMTAVEYPSAVYATEEFYGSSIGHPIAVAQSVRLGDSGLTEDKEMSSPTVWVYTTAQVSRSSSMYSSTKNSYTTTNISFDHRSSAPSPEPIDWSEVSSQSKEKDPPKSQQSLSLYMTNAADISLPPPTRPLSPAKKSLETKLKATLFTPLKFFPRHSSGQTFVESVGTASTLVQEMERPSVEPFTAMALCQPTPVSQTFPNHQSQWADIRPPFNFAKTAPIPIPQTQGSCRKSSTHHTRHWFLPSKLFTSSFGTS</sequence>
<keyword evidence="10" id="KW-1185">Reference proteome</keyword>
<dbReference type="Gene3D" id="1.10.510.10">
    <property type="entry name" value="Transferase(Phosphotransferase) domain 1"/>
    <property type="match status" value="1"/>
</dbReference>
<organism evidence="9 10">
    <name type="scientific">Gymnopus androsaceus JB14</name>
    <dbReference type="NCBI Taxonomy" id="1447944"/>
    <lineage>
        <taxon>Eukaryota</taxon>
        <taxon>Fungi</taxon>
        <taxon>Dikarya</taxon>
        <taxon>Basidiomycota</taxon>
        <taxon>Agaricomycotina</taxon>
        <taxon>Agaricomycetes</taxon>
        <taxon>Agaricomycetidae</taxon>
        <taxon>Agaricales</taxon>
        <taxon>Marasmiineae</taxon>
        <taxon>Omphalotaceae</taxon>
        <taxon>Gymnopus</taxon>
    </lineage>
</organism>
<keyword evidence="4 9" id="KW-0418">Kinase</keyword>
<dbReference type="SMART" id="SM00220">
    <property type="entry name" value="S_TKc"/>
    <property type="match status" value="1"/>
</dbReference>
<dbReference type="InterPro" id="IPR008271">
    <property type="entry name" value="Ser/Thr_kinase_AS"/>
</dbReference>
<evidence type="ECO:0000256" key="7">
    <source>
        <dbReference type="SAM" id="MobiDB-lite"/>
    </source>
</evidence>
<dbReference type="PROSITE" id="PS50011">
    <property type="entry name" value="PROTEIN_KINASE_DOM"/>
    <property type="match status" value="1"/>
</dbReference>
<dbReference type="GO" id="GO:0005524">
    <property type="term" value="F:ATP binding"/>
    <property type="evidence" value="ECO:0007669"/>
    <property type="project" value="UniProtKB-UniRule"/>
</dbReference>
<dbReference type="Pfam" id="PF00069">
    <property type="entry name" value="Pkinase"/>
    <property type="match status" value="1"/>
</dbReference>
<evidence type="ECO:0000259" key="8">
    <source>
        <dbReference type="PROSITE" id="PS50011"/>
    </source>
</evidence>
<evidence type="ECO:0000256" key="3">
    <source>
        <dbReference type="ARBA" id="ARBA00022741"/>
    </source>
</evidence>
<accession>A0A6A4I6H2</accession>
<proteinExistence type="predicted"/>
<dbReference type="AlphaFoldDB" id="A0A6A4I6H2"/>
<protein>
    <submittedName>
        <fullName evidence="9">Kinase-like protein</fullName>
    </submittedName>
</protein>
<evidence type="ECO:0000313" key="10">
    <source>
        <dbReference type="Proteomes" id="UP000799118"/>
    </source>
</evidence>
<dbReference type="InterPro" id="IPR050205">
    <property type="entry name" value="CDPK_Ser/Thr_kinases"/>
</dbReference>
<dbReference type="InterPro" id="IPR000719">
    <property type="entry name" value="Prot_kinase_dom"/>
</dbReference>
<dbReference type="PANTHER" id="PTHR24349">
    <property type="entry name" value="SERINE/THREONINE-PROTEIN KINASE"/>
    <property type="match status" value="1"/>
</dbReference>
<dbReference type="EMBL" id="ML769412">
    <property type="protein sequence ID" value="KAE9405018.1"/>
    <property type="molecule type" value="Genomic_DNA"/>
</dbReference>